<proteinExistence type="predicted"/>
<evidence type="ECO:0000313" key="1">
    <source>
        <dbReference type="EMBL" id="KAG0724009.1"/>
    </source>
</evidence>
<reference evidence="1" key="1">
    <citation type="submission" date="2020-07" db="EMBL/GenBank/DDBJ databases">
        <title>The High-quality genome of the commercially important snow crab, Chionoecetes opilio.</title>
        <authorList>
            <person name="Jeong J.-H."/>
            <person name="Ryu S."/>
        </authorList>
    </citation>
    <scope>NUCLEOTIDE SEQUENCE</scope>
    <source>
        <strain evidence="1">MADBK_172401_WGS</strain>
        <tissue evidence="1">Digestive gland</tissue>
    </source>
</reference>
<dbReference type="AlphaFoldDB" id="A0A8J5CWT4"/>
<keyword evidence="2" id="KW-1185">Reference proteome</keyword>
<evidence type="ECO:0000313" key="2">
    <source>
        <dbReference type="Proteomes" id="UP000770661"/>
    </source>
</evidence>
<accession>A0A8J5CWT4</accession>
<protein>
    <submittedName>
        <fullName evidence="1">Uncharacterized protein</fullName>
    </submittedName>
</protein>
<name>A0A8J5CWT4_CHIOP</name>
<gene>
    <name evidence="1" type="ORF">GWK47_041526</name>
</gene>
<sequence>MGGRWPAQTPSQVKEDGDSRAVVDLGQEGHDAVGGAHPCGEAKMCGWRSPRRHRRRVSTILSAVLAVQLIREIGRGLVVPWA</sequence>
<organism evidence="1 2">
    <name type="scientific">Chionoecetes opilio</name>
    <name type="common">Atlantic snow crab</name>
    <name type="synonym">Cancer opilio</name>
    <dbReference type="NCBI Taxonomy" id="41210"/>
    <lineage>
        <taxon>Eukaryota</taxon>
        <taxon>Metazoa</taxon>
        <taxon>Ecdysozoa</taxon>
        <taxon>Arthropoda</taxon>
        <taxon>Crustacea</taxon>
        <taxon>Multicrustacea</taxon>
        <taxon>Malacostraca</taxon>
        <taxon>Eumalacostraca</taxon>
        <taxon>Eucarida</taxon>
        <taxon>Decapoda</taxon>
        <taxon>Pleocyemata</taxon>
        <taxon>Brachyura</taxon>
        <taxon>Eubrachyura</taxon>
        <taxon>Majoidea</taxon>
        <taxon>Majidae</taxon>
        <taxon>Chionoecetes</taxon>
    </lineage>
</organism>
<dbReference type="Proteomes" id="UP000770661">
    <property type="component" value="Unassembled WGS sequence"/>
</dbReference>
<comment type="caution">
    <text evidence="1">The sequence shown here is derived from an EMBL/GenBank/DDBJ whole genome shotgun (WGS) entry which is preliminary data.</text>
</comment>
<dbReference type="EMBL" id="JACEEZ010007508">
    <property type="protein sequence ID" value="KAG0724009.1"/>
    <property type="molecule type" value="Genomic_DNA"/>
</dbReference>